<evidence type="ECO:0000259" key="2">
    <source>
        <dbReference type="Pfam" id="PF13349"/>
    </source>
</evidence>
<sequence length="332" mass="34410">MRRRLLVLAPLVLAVPFAGASTAPLSDLGAWLPEAQAPTAADPAASMRALAGLAARGAASAARGVDTVLAVRPGDVLAVDAGEGRLFFERGADGRLRIEGGEGRRGVEVTHRGSRVTVRPRAADRELSGALRFEVPPGVHVEVTGHALDVDLHDLEGDVSVRVIEGDLTASGIEGDVDFYTLDGEIELSNVQGSASCETVDGDVHVRGLTGARLLAQALDGDLVLEGVRSGEVSASTVDGDVLFVGAVPAGALLRLVTHSGDVEAVVPEGSSADVEVATFAGEFMPEIPVRVGRIQSGQPLRFQMGSGGARIEMKAFDGDIVLRHGTAARRR</sequence>
<organism evidence="3 4">
    <name type="scientific">Gaopeijia maritima</name>
    <dbReference type="NCBI Taxonomy" id="3119007"/>
    <lineage>
        <taxon>Bacteria</taxon>
        <taxon>Pseudomonadati</taxon>
        <taxon>Gemmatimonadota</taxon>
        <taxon>Longimicrobiia</taxon>
        <taxon>Gaopeijiales</taxon>
        <taxon>Gaopeijiaceae</taxon>
        <taxon>Gaopeijia</taxon>
    </lineage>
</organism>
<dbReference type="InterPro" id="IPR025164">
    <property type="entry name" value="Toastrack_DUF4097"/>
</dbReference>
<protein>
    <submittedName>
        <fullName evidence="3">DUF4097 family beta strand repeat-containing protein</fullName>
    </submittedName>
</protein>
<dbReference type="Proteomes" id="UP001484239">
    <property type="component" value="Unassembled WGS sequence"/>
</dbReference>
<accession>A0ABU9ED82</accession>
<feature type="signal peptide" evidence="1">
    <location>
        <begin position="1"/>
        <end position="20"/>
    </location>
</feature>
<evidence type="ECO:0000256" key="1">
    <source>
        <dbReference type="SAM" id="SignalP"/>
    </source>
</evidence>
<proteinExistence type="predicted"/>
<gene>
    <name evidence="3" type="ORF">WI372_13850</name>
</gene>
<dbReference type="EMBL" id="JBBHLI010000009">
    <property type="protein sequence ID" value="MEK9502072.1"/>
    <property type="molecule type" value="Genomic_DNA"/>
</dbReference>
<keyword evidence="4" id="KW-1185">Reference proteome</keyword>
<name>A0ABU9ED82_9BACT</name>
<keyword evidence="1" id="KW-0732">Signal</keyword>
<evidence type="ECO:0000313" key="3">
    <source>
        <dbReference type="EMBL" id="MEK9502072.1"/>
    </source>
</evidence>
<feature type="domain" description="DUF4097" evidence="2">
    <location>
        <begin position="158"/>
        <end position="322"/>
    </location>
</feature>
<evidence type="ECO:0000313" key="4">
    <source>
        <dbReference type="Proteomes" id="UP001484239"/>
    </source>
</evidence>
<comment type="caution">
    <text evidence="3">The sequence shown here is derived from an EMBL/GenBank/DDBJ whole genome shotgun (WGS) entry which is preliminary data.</text>
</comment>
<reference evidence="3 4" key="1">
    <citation type="submission" date="2024-02" db="EMBL/GenBank/DDBJ databases">
        <title>A novel Gemmatimonadota bacterium.</title>
        <authorList>
            <person name="Du Z.-J."/>
            <person name="Ye Y.-Q."/>
        </authorList>
    </citation>
    <scope>NUCLEOTIDE SEQUENCE [LARGE SCALE GENOMIC DNA]</scope>
    <source>
        <strain evidence="3 4">DH-20</strain>
    </source>
</reference>
<dbReference type="Pfam" id="PF13349">
    <property type="entry name" value="DUF4097"/>
    <property type="match status" value="1"/>
</dbReference>
<feature type="chain" id="PRO_5047535808" evidence="1">
    <location>
        <begin position="21"/>
        <end position="332"/>
    </location>
</feature>
<dbReference type="RefSeq" id="WP_405276779.1">
    <property type="nucleotide sequence ID" value="NZ_JBBHLI010000009.1"/>
</dbReference>